<dbReference type="InterPro" id="IPR014048">
    <property type="entry name" value="MethylDNA_cys_MeTrfase_DNA-bd"/>
</dbReference>
<dbReference type="GO" id="GO:0008168">
    <property type="term" value="F:methyltransferase activity"/>
    <property type="evidence" value="ECO:0007669"/>
    <property type="project" value="UniProtKB-KW"/>
</dbReference>
<reference evidence="3 4" key="1">
    <citation type="submission" date="2019-03" db="EMBL/GenBank/DDBJ databases">
        <title>Genomic Encyclopedia of Type Strains, Phase III (KMG-III): the genomes of soil and plant-associated and newly described type strains.</title>
        <authorList>
            <person name="Whitman W."/>
        </authorList>
    </citation>
    <scope>NUCLEOTIDE SEQUENCE [LARGE SCALE GENOMIC DNA]</scope>
    <source>
        <strain evidence="3 4">CECT 7378</strain>
    </source>
</reference>
<dbReference type="PANTHER" id="PTHR42942:SF1">
    <property type="entry name" value="ALKYLTRANSFERASE-LIKE PROTEIN 1"/>
    <property type="match status" value="1"/>
</dbReference>
<comment type="caution">
    <text evidence="3">The sequence shown here is derived from an EMBL/GenBank/DDBJ whole genome shotgun (WGS) entry which is preliminary data.</text>
</comment>
<keyword evidence="3" id="KW-0808">Transferase</keyword>
<dbReference type="PANTHER" id="PTHR42942">
    <property type="entry name" value="6-O-METHYLGUANINE DNA METHYLTRANSFERASE"/>
    <property type="match status" value="1"/>
</dbReference>
<feature type="domain" description="Methylated-DNA-[protein]-cysteine S-methyltransferase DNA binding" evidence="2">
    <location>
        <begin position="18"/>
        <end position="99"/>
    </location>
</feature>
<dbReference type="GO" id="GO:0006281">
    <property type="term" value="P:DNA repair"/>
    <property type="evidence" value="ECO:0007669"/>
    <property type="project" value="InterPro"/>
</dbReference>
<dbReference type="CDD" id="cd06445">
    <property type="entry name" value="ATase"/>
    <property type="match status" value="1"/>
</dbReference>
<dbReference type="SUPFAM" id="SSF46767">
    <property type="entry name" value="Methylated DNA-protein cysteine methyltransferase, C-terminal domain"/>
    <property type="match status" value="1"/>
</dbReference>
<dbReference type="GO" id="GO:0032259">
    <property type="term" value="P:methylation"/>
    <property type="evidence" value="ECO:0007669"/>
    <property type="project" value="UniProtKB-KW"/>
</dbReference>
<name>A0A4V3CG90_9GAMM</name>
<dbReference type="Gene3D" id="1.10.10.10">
    <property type="entry name" value="Winged helix-like DNA-binding domain superfamily/Winged helix DNA-binding domain"/>
    <property type="match status" value="1"/>
</dbReference>
<evidence type="ECO:0000313" key="4">
    <source>
        <dbReference type="Proteomes" id="UP000294656"/>
    </source>
</evidence>
<dbReference type="Proteomes" id="UP000294656">
    <property type="component" value="Unassembled WGS sequence"/>
</dbReference>
<gene>
    <name evidence="3" type="ORF">DFP79_2591</name>
</gene>
<keyword evidence="4" id="KW-1185">Reference proteome</keyword>
<accession>A0A4V3CG90</accession>
<sequence length="112" mass="12869">MFLLGILGHKMTNQEQQDFKSQVFYLLSTSNKGDTFTYGELAKHAGAPKHARLVGKILKELPKDTRLPWYRVVNSKQMISFAENSDGYLRQRKLLEDEGWVITGQKLLTPEK</sequence>
<protein>
    <submittedName>
        <fullName evidence="3">Methylated-DNA-protein-cysteine methyltransferase-like protein</fullName>
    </submittedName>
</protein>
<keyword evidence="3" id="KW-0489">Methyltransferase</keyword>
<keyword evidence="1" id="KW-0227">DNA damage</keyword>
<evidence type="ECO:0000313" key="3">
    <source>
        <dbReference type="EMBL" id="TDO96822.1"/>
    </source>
</evidence>
<proteinExistence type="predicted"/>
<evidence type="ECO:0000256" key="1">
    <source>
        <dbReference type="ARBA" id="ARBA00022763"/>
    </source>
</evidence>
<dbReference type="Pfam" id="PF01035">
    <property type="entry name" value="DNA_binding_1"/>
    <property type="match status" value="1"/>
</dbReference>
<dbReference type="InterPro" id="IPR036217">
    <property type="entry name" value="MethylDNA_cys_MeTrfase_DNAb"/>
</dbReference>
<dbReference type="InterPro" id="IPR036388">
    <property type="entry name" value="WH-like_DNA-bd_sf"/>
</dbReference>
<organism evidence="3 4">
    <name type="scientific">Marinomonas balearica</name>
    <dbReference type="NCBI Taxonomy" id="491947"/>
    <lineage>
        <taxon>Bacteria</taxon>
        <taxon>Pseudomonadati</taxon>
        <taxon>Pseudomonadota</taxon>
        <taxon>Gammaproteobacteria</taxon>
        <taxon>Oceanospirillales</taxon>
        <taxon>Oceanospirillaceae</taxon>
        <taxon>Marinomonas</taxon>
    </lineage>
</organism>
<dbReference type="EMBL" id="SNXC01000013">
    <property type="protein sequence ID" value="TDO96822.1"/>
    <property type="molecule type" value="Genomic_DNA"/>
</dbReference>
<dbReference type="InterPro" id="IPR052520">
    <property type="entry name" value="ATL_DNA_repair"/>
</dbReference>
<dbReference type="AlphaFoldDB" id="A0A4V3CG90"/>
<evidence type="ECO:0000259" key="2">
    <source>
        <dbReference type="Pfam" id="PF01035"/>
    </source>
</evidence>